<evidence type="ECO:0000313" key="3">
    <source>
        <dbReference type="EMBL" id="KAF9515450.1"/>
    </source>
</evidence>
<comment type="caution">
    <text evidence="3">The sequence shown here is derived from an EMBL/GenBank/DDBJ whole genome shotgun (WGS) entry which is preliminary data.</text>
</comment>
<accession>A0A9P6B0V5</accession>
<evidence type="ECO:0000256" key="1">
    <source>
        <dbReference type="SAM" id="Phobius"/>
    </source>
</evidence>
<evidence type="ECO:0000256" key="2">
    <source>
        <dbReference type="SAM" id="SignalP"/>
    </source>
</evidence>
<sequence>MLLTTSLLYLSSLPTLFYTIDARTTYTFGQNCSQAAIKLAHGTYQLSSNCGPTMFCASNNTCAHKGCRRDEYPLGYKLDHFPPKCSSSTFCPDEEDACLSLLPVGSPCQLNRDDECEPPPDASQLGGPRNYNGSVCLNFQCMWANATLGSTCIVENVPYIVYDQATGSQYINIVSRDNCKNGMYCDSTQKLCVNELALGRVVLLTRSEWCTSDNCALSGQCGPSASASKHVSTWVYAVVCAGIVGSMLAILITLFMIHRRSRETEQEKRAQYWREQEAMRNNILSMREQARASLLSLPSQSGNVRGGYRDQDYPPLETSQTGMLYAAAKASGLRNKYTDDTDADSMEEALVHPSSQDEDDYQQRIAPYRLRLSLAILRSPLSDGLKALSL</sequence>
<dbReference type="Proteomes" id="UP000886523">
    <property type="component" value="Unassembled WGS sequence"/>
</dbReference>
<feature type="chain" id="PRO_5040112953" evidence="2">
    <location>
        <begin position="23"/>
        <end position="390"/>
    </location>
</feature>
<feature type="transmembrane region" description="Helical" evidence="1">
    <location>
        <begin position="234"/>
        <end position="257"/>
    </location>
</feature>
<organism evidence="3 4">
    <name type="scientific">Hydnum rufescens UP504</name>
    <dbReference type="NCBI Taxonomy" id="1448309"/>
    <lineage>
        <taxon>Eukaryota</taxon>
        <taxon>Fungi</taxon>
        <taxon>Dikarya</taxon>
        <taxon>Basidiomycota</taxon>
        <taxon>Agaricomycotina</taxon>
        <taxon>Agaricomycetes</taxon>
        <taxon>Cantharellales</taxon>
        <taxon>Hydnaceae</taxon>
        <taxon>Hydnum</taxon>
    </lineage>
</organism>
<dbReference type="AlphaFoldDB" id="A0A9P6B0V5"/>
<protein>
    <submittedName>
        <fullName evidence="3">Uncharacterized protein</fullName>
    </submittedName>
</protein>
<proteinExistence type="predicted"/>
<feature type="signal peptide" evidence="2">
    <location>
        <begin position="1"/>
        <end position="22"/>
    </location>
</feature>
<gene>
    <name evidence="3" type="ORF">BS47DRAFT_1391634</name>
</gene>
<evidence type="ECO:0000313" key="4">
    <source>
        <dbReference type="Proteomes" id="UP000886523"/>
    </source>
</evidence>
<keyword evidence="1" id="KW-0472">Membrane</keyword>
<keyword evidence="1" id="KW-1133">Transmembrane helix</keyword>
<keyword evidence="1" id="KW-0812">Transmembrane</keyword>
<keyword evidence="2" id="KW-0732">Signal</keyword>
<reference evidence="3" key="1">
    <citation type="journal article" date="2020" name="Nat. Commun.">
        <title>Large-scale genome sequencing of mycorrhizal fungi provides insights into the early evolution of symbiotic traits.</title>
        <authorList>
            <person name="Miyauchi S."/>
            <person name="Kiss E."/>
            <person name="Kuo A."/>
            <person name="Drula E."/>
            <person name="Kohler A."/>
            <person name="Sanchez-Garcia M."/>
            <person name="Morin E."/>
            <person name="Andreopoulos B."/>
            <person name="Barry K.W."/>
            <person name="Bonito G."/>
            <person name="Buee M."/>
            <person name="Carver A."/>
            <person name="Chen C."/>
            <person name="Cichocki N."/>
            <person name="Clum A."/>
            <person name="Culley D."/>
            <person name="Crous P.W."/>
            <person name="Fauchery L."/>
            <person name="Girlanda M."/>
            <person name="Hayes R.D."/>
            <person name="Keri Z."/>
            <person name="LaButti K."/>
            <person name="Lipzen A."/>
            <person name="Lombard V."/>
            <person name="Magnuson J."/>
            <person name="Maillard F."/>
            <person name="Murat C."/>
            <person name="Nolan M."/>
            <person name="Ohm R.A."/>
            <person name="Pangilinan J."/>
            <person name="Pereira M.F."/>
            <person name="Perotto S."/>
            <person name="Peter M."/>
            <person name="Pfister S."/>
            <person name="Riley R."/>
            <person name="Sitrit Y."/>
            <person name="Stielow J.B."/>
            <person name="Szollosi G."/>
            <person name="Zifcakova L."/>
            <person name="Stursova M."/>
            <person name="Spatafora J.W."/>
            <person name="Tedersoo L."/>
            <person name="Vaario L.M."/>
            <person name="Yamada A."/>
            <person name="Yan M."/>
            <person name="Wang P."/>
            <person name="Xu J."/>
            <person name="Bruns T."/>
            <person name="Baldrian P."/>
            <person name="Vilgalys R."/>
            <person name="Dunand C."/>
            <person name="Henrissat B."/>
            <person name="Grigoriev I.V."/>
            <person name="Hibbett D."/>
            <person name="Nagy L.G."/>
            <person name="Martin F.M."/>
        </authorList>
    </citation>
    <scope>NUCLEOTIDE SEQUENCE</scope>
    <source>
        <strain evidence="3">UP504</strain>
    </source>
</reference>
<name>A0A9P6B0V5_9AGAM</name>
<keyword evidence="4" id="KW-1185">Reference proteome</keyword>
<dbReference type="EMBL" id="MU128950">
    <property type="protein sequence ID" value="KAF9515450.1"/>
    <property type="molecule type" value="Genomic_DNA"/>
</dbReference>
<dbReference type="OrthoDB" id="195231at2759"/>